<protein>
    <submittedName>
        <fullName evidence="1">Uncharacterized protein</fullName>
    </submittedName>
</protein>
<keyword evidence="2" id="KW-1185">Reference proteome</keyword>
<dbReference type="EMBL" id="CAAALY010249466">
    <property type="protein sequence ID" value="VEL35278.1"/>
    <property type="molecule type" value="Genomic_DNA"/>
</dbReference>
<gene>
    <name evidence="1" type="ORF">PXEA_LOCUS28718</name>
</gene>
<proteinExistence type="predicted"/>
<sequence>MITVPSSAEPGDVIRRLRFGLDWTSIATGTSMTDSWQTWQQQHIGTCKYGLLELPDEFNSIHLASTGSSSLSMDELGKEFLDYFGTL</sequence>
<reference evidence="1" key="1">
    <citation type="submission" date="2018-11" db="EMBL/GenBank/DDBJ databases">
        <authorList>
            <consortium name="Pathogen Informatics"/>
        </authorList>
    </citation>
    <scope>NUCLEOTIDE SEQUENCE</scope>
</reference>
<organism evidence="1 2">
    <name type="scientific">Protopolystoma xenopodis</name>
    <dbReference type="NCBI Taxonomy" id="117903"/>
    <lineage>
        <taxon>Eukaryota</taxon>
        <taxon>Metazoa</taxon>
        <taxon>Spiralia</taxon>
        <taxon>Lophotrochozoa</taxon>
        <taxon>Platyhelminthes</taxon>
        <taxon>Monogenea</taxon>
        <taxon>Polyopisthocotylea</taxon>
        <taxon>Polystomatidea</taxon>
        <taxon>Polystomatidae</taxon>
        <taxon>Protopolystoma</taxon>
    </lineage>
</organism>
<comment type="caution">
    <text evidence="1">The sequence shown here is derived from an EMBL/GenBank/DDBJ whole genome shotgun (WGS) entry which is preliminary data.</text>
</comment>
<evidence type="ECO:0000313" key="1">
    <source>
        <dbReference type="EMBL" id="VEL35278.1"/>
    </source>
</evidence>
<accession>A0A3S5AEW0</accession>
<name>A0A3S5AEW0_9PLAT</name>
<dbReference type="AlphaFoldDB" id="A0A3S5AEW0"/>
<dbReference type="Proteomes" id="UP000784294">
    <property type="component" value="Unassembled WGS sequence"/>
</dbReference>
<evidence type="ECO:0000313" key="2">
    <source>
        <dbReference type="Proteomes" id="UP000784294"/>
    </source>
</evidence>